<accession>A0ABY2UQ56</accession>
<dbReference type="PANTHER" id="PTHR40065:SF3">
    <property type="entry name" value="RNA-BINDING PROTEIN YHBY"/>
    <property type="match status" value="1"/>
</dbReference>
<dbReference type="InterPro" id="IPR035920">
    <property type="entry name" value="YhbY-like_sf"/>
</dbReference>
<dbReference type="Pfam" id="PF01985">
    <property type="entry name" value="CRS1_YhbY"/>
    <property type="match status" value="1"/>
</dbReference>
<dbReference type="EMBL" id="VANI01000001">
    <property type="protein sequence ID" value="TLM79866.1"/>
    <property type="molecule type" value="Genomic_DNA"/>
</dbReference>
<dbReference type="PANTHER" id="PTHR40065">
    <property type="entry name" value="RNA-BINDING PROTEIN YHBY"/>
    <property type="match status" value="1"/>
</dbReference>
<dbReference type="RefSeq" id="WP_138233754.1">
    <property type="nucleotide sequence ID" value="NZ_CP185860.1"/>
</dbReference>
<reference evidence="4 5" key="1">
    <citation type="submission" date="2019-05" db="EMBL/GenBank/DDBJ databases">
        <title>Microbulbifer harenosus sp. nov., an alginate-degrading bacterium isolated from coastal sand.</title>
        <authorList>
            <person name="Huang H."/>
            <person name="Mo K."/>
            <person name="Bao S."/>
        </authorList>
    </citation>
    <scope>NUCLEOTIDE SEQUENCE [LARGE SCALE GENOMIC DNA]</scope>
    <source>
        <strain evidence="4 5">HB161719</strain>
    </source>
</reference>
<dbReference type="PROSITE" id="PS51295">
    <property type="entry name" value="CRM"/>
    <property type="match status" value="1"/>
</dbReference>
<dbReference type="SUPFAM" id="SSF75471">
    <property type="entry name" value="YhbY-like"/>
    <property type="match status" value="1"/>
</dbReference>
<evidence type="ECO:0000256" key="2">
    <source>
        <dbReference type="PROSITE-ProRule" id="PRU00626"/>
    </source>
</evidence>
<evidence type="ECO:0000313" key="5">
    <source>
        <dbReference type="Proteomes" id="UP000306791"/>
    </source>
</evidence>
<sequence>MPLTADRKKALRTIGHNLKPVVTLAEKGLTEGVAEELNRALNDHELIKVKLAVNDRDARRELIAELCQQSGAELVQEIGKIALIFRKADKPNAKLSNLLR</sequence>
<dbReference type="Gene3D" id="3.30.110.60">
    <property type="entry name" value="YhbY-like"/>
    <property type="match status" value="1"/>
</dbReference>
<dbReference type="InterPro" id="IPR001890">
    <property type="entry name" value="RNA-binding_CRM"/>
</dbReference>
<evidence type="ECO:0000259" key="3">
    <source>
        <dbReference type="PROSITE" id="PS51295"/>
    </source>
</evidence>
<feature type="domain" description="CRM" evidence="3">
    <location>
        <begin position="1"/>
        <end position="97"/>
    </location>
</feature>
<keyword evidence="5" id="KW-1185">Reference proteome</keyword>
<evidence type="ECO:0000313" key="4">
    <source>
        <dbReference type="EMBL" id="TLM79866.1"/>
    </source>
</evidence>
<protein>
    <submittedName>
        <fullName evidence="4">YhbY family RNA-binding protein</fullName>
    </submittedName>
</protein>
<proteinExistence type="predicted"/>
<gene>
    <name evidence="4" type="ORF">FDY93_00330</name>
</gene>
<dbReference type="SMART" id="SM01103">
    <property type="entry name" value="CRS1_YhbY"/>
    <property type="match status" value="1"/>
</dbReference>
<evidence type="ECO:0000256" key="1">
    <source>
        <dbReference type="ARBA" id="ARBA00022884"/>
    </source>
</evidence>
<name>A0ABY2UQ56_9GAMM</name>
<dbReference type="Proteomes" id="UP000306791">
    <property type="component" value="Unassembled WGS sequence"/>
</dbReference>
<organism evidence="4 5">
    <name type="scientific">Microbulbifer harenosus</name>
    <dbReference type="NCBI Taxonomy" id="2576840"/>
    <lineage>
        <taxon>Bacteria</taxon>
        <taxon>Pseudomonadati</taxon>
        <taxon>Pseudomonadota</taxon>
        <taxon>Gammaproteobacteria</taxon>
        <taxon>Cellvibrionales</taxon>
        <taxon>Microbulbiferaceae</taxon>
        <taxon>Microbulbifer</taxon>
    </lineage>
</organism>
<comment type="caution">
    <text evidence="4">The sequence shown here is derived from an EMBL/GenBank/DDBJ whole genome shotgun (WGS) entry which is preliminary data.</text>
</comment>
<dbReference type="InterPro" id="IPR051925">
    <property type="entry name" value="RNA-binding_domain"/>
</dbReference>
<keyword evidence="1 2" id="KW-0694">RNA-binding</keyword>